<dbReference type="GO" id="GO:0043565">
    <property type="term" value="F:sequence-specific DNA binding"/>
    <property type="evidence" value="ECO:0007669"/>
    <property type="project" value="TreeGrafter"/>
</dbReference>
<dbReference type="PANTHER" id="PTHR47055:SF3">
    <property type="entry name" value="PHORBOL-ESTER_DAG-TYPE DOMAIN-CONTAINING PROTEIN"/>
    <property type="match status" value="1"/>
</dbReference>
<dbReference type="InterPro" id="IPR029526">
    <property type="entry name" value="PGBD"/>
</dbReference>
<proteinExistence type="predicted"/>
<dbReference type="InterPro" id="IPR052638">
    <property type="entry name" value="PiggyBac_TE-derived"/>
</dbReference>
<feature type="domain" description="PiggyBac transposable element-derived protein" evidence="1">
    <location>
        <begin position="132"/>
        <end position="272"/>
    </location>
</feature>
<reference evidence="2" key="1">
    <citation type="submission" date="2019-08" db="EMBL/GenBank/DDBJ databases">
        <title>The genome of the North American firefly Photinus pyralis.</title>
        <authorList>
            <consortium name="Photinus pyralis genome working group"/>
            <person name="Fallon T.R."/>
            <person name="Sander Lower S.E."/>
            <person name="Weng J.-K."/>
        </authorList>
    </citation>
    <scope>NUCLEOTIDE SEQUENCE</scope>
    <source>
        <strain evidence="2">TRF0915ILg1</strain>
        <tissue evidence="2">Whole body</tissue>
    </source>
</reference>
<evidence type="ECO:0000259" key="1">
    <source>
        <dbReference type="Pfam" id="PF13843"/>
    </source>
</evidence>
<dbReference type="PANTHER" id="PTHR47055">
    <property type="entry name" value="DDE_TNP_1_7 DOMAIN-CONTAINING PROTEIN"/>
    <property type="match status" value="1"/>
</dbReference>
<accession>A0A8K0G9U8</accession>
<dbReference type="OrthoDB" id="8300647at2759"/>
<evidence type="ECO:0000313" key="3">
    <source>
        <dbReference type="Proteomes" id="UP000801492"/>
    </source>
</evidence>
<gene>
    <name evidence="2" type="ORF">ILUMI_15112</name>
</gene>
<organism evidence="2 3">
    <name type="scientific">Ignelater luminosus</name>
    <name type="common">Cucubano</name>
    <name type="synonym">Pyrophorus luminosus</name>
    <dbReference type="NCBI Taxonomy" id="2038154"/>
    <lineage>
        <taxon>Eukaryota</taxon>
        <taxon>Metazoa</taxon>
        <taxon>Ecdysozoa</taxon>
        <taxon>Arthropoda</taxon>
        <taxon>Hexapoda</taxon>
        <taxon>Insecta</taxon>
        <taxon>Pterygota</taxon>
        <taxon>Neoptera</taxon>
        <taxon>Endopterygota</taxon>
        <taxon>Coleoptera</taxon>
        <taxon>Polyphaga</taxon>
        <taxon>Elateriformia</taxon>
        <taxon>Elateroidea</taxon>
        <taxon>Elateridae</taxon>
        <taxon>Agrypninae</taxon>
        <taxon>Pyrophorini</taxon>
        <taxon>Ignelater</taxon>
    </lineage>
</organism>
<dbReference type="AlphaFoldDB" id="A0A8K0G9U8"/>
<protein>
    <recommendedName>
        <fullName evidence="1">PiggyBac transposable element-derived protein domain-containing protein</fullName>
    </recommendedName>
</protein>
<name>A0A8K0G9U8_IGNLU</name>
<dbReference type="Pfam" id="PF13843">
    <property type="entry name" value="DDE_Tnp_1_7"/>
    <property type="match status" value="1"/>
</dbReference>
<evidence type="ECO:0000313" key="2">
    <source>
        <dbReference type="EMBL" id="KAF2891061.1"/>
    </source>
</evidence>
<dbReference type="Proteomes" id="UP000801492">
    <property type="component" value="Unassembled WGS sequence"/>
</dbReference>
<keyword evidence="3" id="KW-1185">Reference proteome</keyword>
<comment type="caution">
    <text evidence="2">The sequence shown here is derived from an EMBL/GenBank/DDBJ whole genome shotgun (WGS) entry which is preliminary data.</text>
</comment>
<dbReference type="EMBL" id="VTPC01039740">
    <property type="protein sequence ID" value="KAF2891061.1"/>
    <property type="molecule type" value="Genomic_DNA"/>
</dbReference>
<sequence length="272" mass="30899">MDICFTGDLTLHEALEIAYADDDENDSGDEIEVIPDHFTGRQLLAKPEIVTRSNNIEQAPAEDNVNLLKCSGNAPKQPDIPNQECEIPNTKTMQWVRGDIIGSHKVFPSSNYNFYKVKSANELFELSFDDAVFSLLSEQSYSVTGTFRDNRLPKNCPLKSNHELKSATRGTQDAYIAKDYVIMFVRWVDNNVVTIGSTAYGVSPSTSVKRYSQAEKRVIQVPRPCLLGQYYKYIGGTDQMDQNVDRYRISIRGKKWWWCIFTWLVDASINNA</sequence>